<reference evidence="3" key="1">
    <citation type="submission" date="2019-04" db="EMBL/GenBank/DDBJ databases">
        <title>NAS-01 Genome Sequencing.</title>
        <authorList>
            <person name="Kato S."/>
            <person name="Itoh T."/>
            <person name="Ohkuma M."/>
        </authorList>
    </citation>
    <scope>NUCLEOTIDE SEQUENCE [LARGE SCALE GENOMIC DNA]</scope>
    <source>
        <strain evidence="3">NAS-01</strain>
        <plasmid evidence="3">pATS2</plasmid>
    </source>
</reference>
<sequence length="230" mass="26611">MNIIIKRYSNRKLYDTTNKCFTTLNNIARMINAGDIVKVIDKNGEDVTDHVISTLIQKHFDHNRQLLDISGESPLDLIKNKINMIKVKRSLEVIYDLLKLASTDRDILNKIVNKLTDEGVINAEIAIDVEKTLYDILKERNVKIEKAIVESEQRKIWNELLKLTGLLSYDELIVYIKSKASDNIVDPKEAAKSLNWSLEHFENVRDNLVRKHFLNVKQKGGIESWIWTIP</sequence>
<organism evidence="2 3">
    <name type="scientific">Athalassotoga saccharophila</name>
    <dbReference type="NCBI Taxonomy" id="1441386"/>
    <lineage>
        <taxon>Bacteria</taxon>
        <taxon>Thermotogati</taxon>
        <taxon>Thermotogota</taxon>
        <taxon>Thermotogae</taxon>
        <taxon>Mesoaciditogales</taxon>
        <taxon>Mesoaciditogaceae</taxon>
        <taxon>Athalassotoga</taxon>
    </lineage>
</organism>
<protein>
    <recommendedName>
        <fullName evidence="1">PHA accumulation regulator DNA-binding N-terminal domain-containing protein</fullName>
    </recommendedName>
</protein>
<keyword evidence="3" id="KW-1185">Reference proteome</keyword>
<geneLocation type="plasmid" evidence="2 3">
    <name>pATS2</name>
</geneLocation>
<dbReference type="AlphaFoldDB" id="A0A6N4TDR9"/>
<keyword evidence="2" id="KW-0614">Plasmid</keyword>
<dbReference type="KEGG" id="asac:ATHSA_p20030"/>
<accession>A0A6N4TDR9</accession>
<name>A0A6N4TDR9_9BACT</name>
<feature type="domain" description="PHA accumulation regulator DNA-binding N-terminal" evidence="1">
    <location>
        <begin position="4"/>
        <end position="57"/>
    </location>
</feature>
<gene>
    <name evidence="2" type="ORF">ATHSA_p20030</name>
</gene>
<evidence type="ECO:0000313" key="2">
    <source>
        <dbReference type="EMBL" id="BBJ29120.1"/>
    </source>
</evidence>
<proteinExistence type="predicted"/>
<dbReference type="InterPro" id="IPR012909">
    <property type="entry name" value="PHA_DNA-bd_N"/>
</dbReference>
<evidence type="ECO:0000259" key="1">
    <source>
        <dbReference type="Pfam" id="PF07879"/>
    </source>
</evidence>
<dbReference type="Pfam" id="PF07879">
    <property type="entry name" value="PHB_acc_N"/>
    <property type="match status" value="1"/>
</dbReference>
<dbReference type="Proteomes" id="UP000463916">
    <property type="component" value="Plasmid pATS2"/>
</dbReference>
<dbReference type="OrthoDB" id="9795345at2"/>
<dbReference type="EMBL" id="AP019553">
    <property type="protein sequence ID" value="BBJ29120.1"/>
    <property type="molecule type" value="Genomic_DNA"/>
</dbReference>
<evidence type="ECO:0000313" key="3">
    <source>
        <dbReference type="Proteomes" id="UP000463916"/>
    </source>
</evidence>
<dbReference type="RefSeq" id="WP_161849064.1">
    <property type="nucleotide sequence ID" value="NZ_AP019553.1"/>
</dbReference>